<dbReference type="Gene3D" id="1.10.10.410">
    <property type="match status" value="1"/>
</dbReference>
<dbReference type="InterPro" id="IPR023168">
    <property type="entry name" value="GatB_Yqey_C_2"/>
</dbReference>
<dbReference type="Pfam" id="PF09424">
    <property type="entry name" value="YqeY"/>
    <property type="match status" value="1"/>
</dbReference>
<gene>
    <name evidence="1" type="ORF">COT42_01950</name>
</gene>
<dbReference type="AlphaFoldDB" id="A0A2H0Y0R4"/>
<sequence>MTNDQFKMSNDGKLFNKINEELKNAMKAKDELRLSVLRMVKSKILYVNARGDLSEPEITKIIKKYSKELNESSEEYRKASREDEVAKIEDELKIIEEFLPKELSPAEIKELVEKTIKDVGATSIKDMGKVMKELSQNPAVDGKLASQLVRKILK</sequence>
<dbReference type="PANTHER" id="PTHR28055:SF1">
    <property type="entry name" value="ALTERED INHERITANCE OF MITOCHONDRIA PROTEIN 41, MITOCHONDRIAL"/>
    <property type="match status" value="1"/>
</dbReference>
<proteinExistence type="predicted"/>
<name>A0A2H0Y0R4_UNCSA</name>
<dbReference type="PANTHER" id="PTHR28055">
    <property type="entry name" value="ALTERED INHERITANCE OF MITOCHONDRIA PROTEIN 41, MITOCHONDRIAL"/>
    <property type="match status" value="1"/>
</dbReference>
<reference evidence="1 2" key="1">
    <citation type="submission" date="2017-09" db="EMBL/GenBank/DDBJ databases">
        <title>Depth-based differentiation of microbial function through sediment-hosted aquifers and enrichment of novel symbionts in the deep terrestrial subsurface.</title>
        <authorList>
            <person name="Probst A.J."/>
            <person name="Ladd B."/>
            <person name="Jarett J.K."/>
            <person name="Geller-Mcgrath D.E."/>
            <person name="Sieber C.M."/>
            <person name="Emerson J.B."/>
            <person name="Anantharaman K."/>
            <person name="Thomas B.C."/>
            <person name="Malmstrom R."/>
            <person name="Stieglmeier M."/>
            <person name="Klingl A."/>
            <person name="Woyke T."/>
            <person name="Ryan C.M."/>
            <person name="Banfield J.F."/>
        </authorList>
    </citation>
    <scope>NUCLEOTIDE SEQUENCE [LARGE SCALE GENOMIC DNA]</scope>
    <source>
        <strain evidence="1">CG08_land_8_20_14_0_20_45_16</strain>
    </source>
</reference>
<dbReference type="Proteomes" id="UP000231343">
    <property type="component" value="Unassembled WGS sequence"/>
</dbReference>
<protein>
    <recommendedName>
        <fullName evidence="3">Glutamyl-tRNA amidotransferase</fullName>
    </recommendedName>
</protein>
<evidence type="ECO:0000313" key="2">
    <source>
        <dbReference type="Proteomes" id="UP000231343"/>
    </source>
</evidence>
<comment type="caution">
    <text evidence="1">The sequence shown here is derived from an EMBL/GenBank/DDBJ whole genome shotgun (WGS) entry which is preliminary data.</text>
</comment>
<organism evidence="1 2">
    <name type="scientific">Candidatus Saganbacteria bacterium CG08_land_8_20_14_0_20_45_16</name>
    <dbReference type="NCBI Taxonomy" id="2014293"/>
    <lineage>
        <taxon>Bacteria</taxon>
        <taxon>Bacillati</taxon>
        <taxon>Saganbacteria</taxon>
    </lineage>
</organism>
<dbReference type="Gene3D" id="1.10.1510.10">
    <property type="entry name" value="Uncharacterised protein YqeY/AIM41 PF09424, N-terminal domain"/>
    <property type="match status" value="1"/>
</dbReference>
<dbReference type="InterPro" id="IPR019004">
    <property type="entry name" value="YqeY/Aim41"/>
</dbReference>
<accession>A0A2H0Y0R4</accession>
<evidence type="ECO:0008006" key="3">
    <source>
        <dbReference type="Google" id="ProtNLM"/>
    </source>
</evidence>
<dbReference type="InterPro" id="IPR003789">
    <property type="entry name" value="Asn/Gln_tRNA_amidoTrase-B-like"/>
</dbReference>
<dbReference type="SUPFAM" id="SSF89095">
    <property type="entry name" value="GatB/YqeY motif"/>
    <property type="match status" value="1"/>
</dbReference>
<evidence type="ECO:0000313" key="1">
    <source>
        <dbReference type="EMBL" id="PIS31084.1"/>
    </source>
</evidence>
<dbReference type="EMBL" id="PEYM01000038">
    <property type="protein sequence ID" value="PIS31084.1"/>
    <property type="molecule type" value="Genomic_DNA"/>
</dbReference>
<dbReference type="InterPro" id="IPR042184">
    <property type="entry name" value="YqeY/Aim41_N"/>
</dbReference>
<dbReference type="GO" id="GO:0016884">
    <property type="term" value="F:carbon-nitrogen ligase activity, with glutamine as amido-N-donor"/>
    <property type="evidence" value="ECO:0007669"/>
    <property type="project" value="InterPro"/>
</dbReference>